<keyword evidence="2" id="KW-1185">Reference proteome</keyword>
<evidence type="ECO:0000313" key="2">
    <source>
        <dbReference type="Proteomes" id="UP000320762"/>
    </source>
</evidence>
<comment type="caution">
    <text evidence="1">The sequence shown here is derived from an EMBL/GenBank/DDBJ whole genome shotgun (WGS) entry which is preliminary data.</text>
</comment>
<dbReference type="Proteomes" id="UP000320762">
    <property type="component" value="Unassembled WGS sequence"/>
</dbReference>
<gene>
    <name evidence="1" type="ORF">BD626DRAFT_520497</name>
</gene>
<accession>A0A550BUF1</accession>
<dbReference type="EMBL" id="VDMD01000078">
    <property type="protein sequence ID" value="TRM56171.1"/>
    <property type="molecule type" value="Genomic_DNA"/>
</dbReference>
<evidence type="ECO:0000313" key="1">
    <source>
        <dbReference type="EMBL" id="TRM56171.1"/>
    </source>
</evidence>
<name>A0A550BUF1_9AGAR</name>
<dbReference type="AlphaFoldDB" id="A0A550BUF1"/>
<proteinExistence type="predicted"/>
<protein>
    <submittedName>
        <fullName evidence="1">Uncharacterized protein</fullName>
    </submittedName>
</protein>
<sequence length="186" mass="20857">MLRVLDLGVTAHRIITNITAPRLDEVALRITVRTDPFPALLAFIVRSGQIRKLTLDKIDLESTATFLSCMERMDGLREFHLEEHALSLWLLKEDGLARMTCLDMHTPTGPPLTDGPASGDRAVEQGHALSRPLLPSLTAIRLRLVKRGELWRDSLKKMLLSRRQARVYGTWTVPALKDVEVKIAGC</sequence>
<organism evidence="1 2">
    <name type="scientific">Schizophyllum amplum</name>
    <dbReference type="NCBI Taxonomy" id="97359"/>
    <lineage>
        <taxon>Eukaryota</taxon>
        <taxon>Fungi</taxon>
        <taxon>Dikarya</taxon>
        <taxon>Basidiomycota</taxon>
        <taxon>Agaricomycotina</taxon>
        <taxon>Agaricomycetes</taxon>
        <taxon>Agaricomycetidae</taxon>
        <taxon>Agaricales</taxon>
        <taxon>Schizophyllaceae</taxon>
        <taxon>Schizophyllum</taxon>
    </lineage>
</organism>
<reference evidence="1 2" key="1">
    <citation type="journal article" date="2019" name="New Phytol.">
        <title>Comparative genomics reveals unique wood-decay strategies and fruiting body development in the Schizophyllaceae.</title>
        <authorList>
            <person name="Almasi E."/>
            <person name="Sahu N."/>
            <person name="Krizsan K."/>
            <person name="Balint B."/>
            <person name="Kovacs G.M."/>
            <person name="Kiss B."/>
            <person name="Cseklye J."/>
            <person name="Drula E."/>
            <person name="Henrissat B."/>
            <person name="Nagy I."/>
            <person name="Chovatia M."/>
            <person name="Adam C."/>
            <person name="LaButti K."/>
            <person name="Lipzen A."/>
            <person name="Riley R."/>
            <person name="Grigoriev I.V."/>
            <person name="Nagy L.G."/>
        </authorList>
    </citation>
    <scope>NUCLEOTIDE SEQUENCE [LARGE SCALE GENOMIC DNA]</scope>
    <source>
        <strain evidence="1 2">NL-1724</strain>
    </source>
</reference>
<dbReference type="OrthoDB" id="10473343at2759"/>